<dbReference type="Proteomes" id="UP001150217">
    <property type="component" value="Unassembled WGS sequence"/>
</dbReference>
<comment type="caution">
    <text evidence="1">The sequence shown here is derived from an EMBL/GenBank/DDBJ whole genome shotgun (WGS) entry which is preliminary data.</text>
</comment>
<name>A0ABQ8VMH0_9AGAR</name>
<accession>A0ABQ8VMH0</accession>
<proteinExistence type="predicted"/>
<feature type="non-terminal residue" evidence="1">
    <location>
        <position position="94"/>
    </location>
</feature>
<sequence length="94" mass="10768">SATFYSQLAEFDLIVNQTTYEDAVQNYFPLAEASRPGLLDDINTNWEIYNFTNKDFSANGYAAIRAYMIYNNDTFLAYAEECWNSNQAYALTDA</sequence>
<feature type="non-terminal residue" evidence="1">
    <location>
        <position position="1"/>
    </location>
</feature>
<keyword evidence="2" id="KW-1185">Reference proteome</keyword>
<dbReference type="EMBL" id="JANVFT010000020">
    <property type="protein sequence ID" value="KAJ4497584.1"/>
    <property type="molecule type" value="Genomic_DNA"/>
</dbReference>
<gene>
    <name evidence="1" type="ORF">C8R41DRAFT_732432</name>
</gene>
<evidence type="ECO:0008006" key="3">
    <source>
        <dbReference type="Google" id="ProtNLM"/>
    </source>
</evidence>
<protein>
    <recommendedName>
        <fullName evidence="3">SusD/RagB family nutrient-binding outer membrane lipoprotein</fullName>
    </recommendedName>
</protein>
<evidence type="ECO:0000313" key="1">
    <source>
        <dbReference type="EMBL" id="KAJ4497584.1"/>
    </source>
</evidence>
<reference evidence="1" key="1">
    <citation type="submission" date="2022-08" db="EMBL/GenBank/DDBJ databases">
        <title>A Global Phylogenomic Analysis of the Shiitake Genus Lentinula.</title>
        <authorList>
            <consortium name="DOE Joint Genome Institute"/>
            <person name="Sierra-Patev S."/>
            <person name="Min B."/>
            <person name="Naranjo-Ortiz M."/>
            <person name="Looney B."/>
            <person name="Konkel Z."/>
            <person name="Slot J.C."/>
            <person name="Sakamoto Y."/>
            <person name="Steenwyk J.L."/>
            <person name="Rokas A."/>
            <person name="Carro J."/>
            <person name="Camarero S."/>
            <person name="Ferreira P."/>
            <person name="Molpeceres G."/>
            <person name="Ruiz-Duenas F.J."/>
            <person name="Serrano A."/>
            <person name="Henrissat B."/>
            <person name="Drula E."/>
            <person name="Hughes K.W."/>
            <person name="Mata J.L."/>
            <person name="Ishikawa N.K."/>
            <person name="Vargas-Isla R."/>
            <person name="Ushijima S."/>
            <person name="Smith C.A."/>
            <person name="Ahrendt S."/>
            <person name="Andreopoulos W."/>
            <person name="He G."/>
            <person name="Labutti K."/>
            <person name="Lipzen A."/>
            <person name="Ng V."/>
            <person name="Riley R."/>
            <person name="Sandor L."/>
            <person name="Barry K."/>
            <person name="Martinez A.T."/>
            <person name="Xiao Y."/>
            <person name="Gibbons J.G."/>
            <person name="Terashima K."/>
            <person name="Grigoriev I.V."/>
            <person name="Hibbett D.S."/>
        </authorList>
    </citation>
    <scope>NUCLEOTIDE SEQUENCE</scope>
    <source>
        <strain evidence="1">RHP3577 ss4</strain>
    </source>
</reference>
<evidence type="ECO:0000313" key="2">
    <source>
        <dbReference type="Proteomes" id="UP001150217"/>
    </source>
</evidence>
<organism evidence="1 2">
    <name type="scientific">Lentinula lateritia</name>
    <dbReference type="NCBI Taxonomy" id="40482"/>
    <lineage>
        <taxon>Eukaryota</taxon>
        <taxon>Fungi</taxon>
        <taxon>Dikarya</taxon>
        <taxon>Basidiomycota</taxon>
        <taxon>Agaricomycotina</taxon>
        <taxon>Agaricomycetes</taxon>
        <taxon>Agaricomycetidae</taxon>
        <taxon>Agaricales</taxon>
        <taxon>Marasmiineae</taxon>
        <taxon>Omphalotaceae</taxon>
        <taxon>Lentinula</taxon>
    </lineage>
</organism>